<dbReference type="PANTHER" id="PTHR21052">
    <property type="entry name" value="SPERMATOGENESIS ASSOCIATED 11-RELATED"/>
    <property type="match status" value="1"/>
</dbReference>
<evidence type="ECO:0000256" key="2">
    <source>
        <dbReference type="SAM" id="MobiDB-lite"/>
    </source>
</evidence>
<reference evidence="3" key="1">
    <citation type="submission" date="2025-08" db="UniProtKB">
        <authorList>
            <consortium name="Ensembl"/>
        </authorList>
    </citation>
    <scope>IDENTIFICATION</scope>
</reference>
<dbReference type="GO" id="GO:0006631">
    <property type="term" value="P:fatty acid metabolic process"/>
    <property type="evidence" value="ECO:0007669"/>
    <property type="project" value="TreeGrafter"/>
</dbReference>
<accession>A0A669R0E4</accession>
<evidence type="ECO:0000313" key="4">
    <source>
        <dbReference type="Proteomes" id="UP000472261"/>
    </source>
</evidence>
<dbReference type="AlphaFoldDB" id="A0A669R0E4"/>
<organism evidence="3 4">
    <name type="scientific">Phasianus colchicus</name>
    <name type="common">Common pheasant</name>
    <dbReference type="NCBI Taxonomy" id="9054"/>
    <lineage>
        <taxon>Eukaryota</taxon>
        <taxon>Metazoa</taxon>
        <taxon>Chordata</taxon>
        <taxon>Craniata</taxon>
        <taxon>Vertebrata</taxon>
        <taxon>Euteleostomi</taxon>
        <taxon>Archelosauria</taxon>
        <taxon>Archosauria</taxon>
        <taxon>Dinosauria</taxon>
        <taxon>Saurischia</taxon>
        <taxon>Theropoda</taxon>
        <taxon>Coelurosauria</taxon>
        <taxon>Aves</taxon>
        <taxon>Neognathae</taxon>
        <taxon>Galloanserae</taxon>
        <taxon>Galliformes</taxon>
        <taxon>Phasianidae</taxon>
        <taxon>Phasianinae</taxon>
        <taxon>Phasianus</taxon>
    </lineage>
</organism>
<dbReference type="SUPFAM" id="SSF51197">
    <property type="entry name" value="Clavaminate synthase-like"/>
    <property type="match status" value="1"/>
</dbReference>
<reference evidence="3" key="2">
    <citation type="submission" date="2025-09" db="UniProtKB">
        <authorList>
            <consortium name="Ensembl"/>
        </authorList>
    </citation>
    <scope>IDENTIFICATION</scope>
</reference>
<evidence type="ECO:0000313" key="3">
    <source>
        <dbReference type="Ensembl" id="ENSPCLP00000020341.1"/>
    </source>
</evidence>
<dbReference type="GO" id="GO:0006974">
    <property type="term" value="P:DNA damage response"/>
    <property type="evidence" value="ECO:0007669"/>
    <property type="project" value="InterPro"/>
</dbReference>
<feature type="region of interest" description="Disordered" evidence="2">
    <location>
        <begin position="205"/>
        <end position="230"/>
    </location>
</feature>
<evidence type="ECO:0000256" key="1">
    <source>
        <dbReference type="ARBA" id="ARBA00001954"/>
    </source>
</evidence>
<dbReference type="InterPro" id="IPR037151">
    <property type="entry name" value="AlkB-like_sf"/>
</dbReference>
<comment type="cofactor">
    <cofactor evidence="1">
        <name>Fe(2+)</name>
        <dbReference type="ChEBI" id="CHEBI:29033"/>
    </cofactor>
</comment>
<dbReference type="GO" id="GO:0005759">
    <property type="term" value="C:mitochondrial matrix"/>
    <property type="evidence" value="ECO:0007669"/>
    <property type="project" value="TreeGrafter"/>
</dbReference>
<dbReference type="Gene3D" id="2.60.120.590">
    <property type="entry name" value="Alpha-ketoglutarate-dependent dioxygenase AlkB-like"/>
    <property type="match status" value="1"/>
</dbReference>
<dbReference type="Ensembl" id="ENSPCLT00000028072.1">
    <property type="protein sequence ID" value="ENSPCLP00000020341.1"/>
    <property type="gene ID" value="ENSPCLG00000017730.1"/>
</dbReference>
<dbReference type="Proteomes" id="UP000472261">
    <property type="component" value="Unplaced"/>
</dbReference>
<keyword evidence="4" id="KW-1185">Reference proteome</keyword>
<sequence>MRRSLFPHFRRSLRVPGPAAAAAAVPAFFPGGAAFPGGGPAPTPAPELLRASSPALRERLSRSAAVFAAFVSPEEGAALLRDAEEALRRRRYEDGHWDGAISGFREAERSRWGAAGAAVLQRMSCAFPPARPPLPHSHILDLAPHGCVRPHIDSTKFCGCTIAGVSLLSAAVMRLRSVRDPREWAELLLEPLSLYVLRAPQHPIGPYRAPQSPTEPHTAPQHPIQPHRAP</sequence>
<dbReference type="InterPro" id="IPR032870">
    <property type="entry name" value="ALKBH7-like"/>
</dbReference>
<protein>
    <submittedName>
        <fullName evidence="3">AlkB homolog 7</fullName>
    </submittedName>
</protein>
<proteinExistence type="predicted"/>
<dbReference type="PANTHER" id="PTHR21052:SF0">
    <property type="entry name" value="ALPHA-KETOGLUTARATE-DEPENDENT DIOXYGENASE ALKB HOMOLOG 7, MITOCHONDRIAL"/>
    <property type="match status" value="1"/>
</dbReference>
<name>A0A669R0E4_PHACC</name>